<dbReference type="Pfam" id="PF05703">
    <property type="entry name" value="Auxin_canalis"/>
    <property type="match status" value="1"/>
</dbReference>
<accession>A0ABR2SEP4</accession>
<evidence type="ECO:0000256" key="1">
    <source>
        <dbReference type="SAM" id="Phobius"/>
    </source>
</evidence>
<reference evidence="3 4" key="1">
    <citation type="journal article" date="2024" name="G3 (Bethesda)">
        <title>Genome assembly of Hibiscus sabdariffa L. provides insights into metabolisms of medicinal natural products.</title>
        <authorList>
            <person name="Kim T."/>
        </authorList>
    </citation>
    <scope>NUCLEOTIDE SEQUENCE [LARGE SCALE GENOMIC DNA]</scope>
    <source>
        <strain evidence="3">TK-2024</strain>
        <tissue evidence="3">Old leaves</tissue>
    </source>
</reference>
<evidence type="ECO:0000259" key="2">
    <source>
        <dbReference type="Pfam" id="PF05703"/>
    </source>
</evidence>
<gene>
    <name evidence="3" type="ORF">V6N11_003928</name>
</gene>
<keyword evidence="1" id="KW-0812">Transmembrane</keyword>
<feature type="domain" description="VAN3-binding protein-like auxin canalisation" evidence="2">
    <location>
        <begin position="9"/>
        <end position="90"/>
    </location>
</feature>
<proteinExistence type="predicted"/>
<keyword evidence="1" id="KW-0472">Membrane</keyword>
<dbReference type="PANTHER" id="PTHR31351:SF4">
    <property type="entry name" value="AUXIN CANALIZATION PROTEIN (DUF828)"/>
    <property type="match status" value="1"/>
</dbReference>
<evidence type="ECO:0000313" key="4">
    <source>
        <dbReference type="Proteomes" id="UP001396334"/>
    </source>
</evidence>
<protein>
    <recommendedName>
        <fullName evidence="2">VAN3-binding protein-like auxin canalisation domain-containing protein</fullName>
    </recommendedName>
</protein>
<dbReference type="InterPro" id="IPR008546">
    <property type="entry name" value="VAN3-bd-like_auxin_canal"/>
</dbReference>
<dbReference type="InterPro" id="IPR040269">
    <property type="entry name" value="VAB"/>
</dbReference>
<keyword evidence="4" id="KW-1185">Reference proteome</keyword>
<dbReference type="EMBL" id="JBBPBN010000015">
    <property type="protein sequence ID" value="KAK9023726.1"/>
    <property type="molecule type" value="Genomic_DNA"/>
</dbReference>
<feature type="transmembrane region" description="Helical" evidence="1">
    <location>
        <begin position="37"/>
        <end position="62"/>
    </location>
</feature>
<keyword evidence="1" id="KW-1133">Transmembrane helix</keyword>
<organism evidence="3 4">
    <name type="scientific">Hibiscus sabdariffa</name>
    <name type="common">roselle</name>
    <dbReference type="NCBI Taxonomy" id="183260"/>
    <lineage>
        <taxon>Eukaryota</taxon>
        <taxon>Viridiplantae</taxon>
        <taxon>Streptophyta</taxon>
        <taxon>Embryophyta</taxon>
        <taxon>Tracheophyta</taxon>
        <taxon>Spermatophyta</taxon>
        <taxon>Magnoliopsida</taxon>
        <taxon>eudicotyledons</taxon>
        <taxon>Gunneridae</taxon>
        <taxon>Pentapetalae</taxon>
        <taxon>rosids</taxon>
        <taxon>malvids</taxon>
        <taxon>Malvales</taxon>
        <taxon>Malvaceae</taxon>
        <taxon>Malvoideae</taxon>
        <taxon>Hibiscus</taxon>
    </lineage>
</organism>
<sequence length="90" mass="9854">MIILVTTVVTSDGKTVGRWMKDRRKKEETRAHDTQLHATIFISGFVVVVTTIATAITTSSSVEKDEQMKKMDMVVASVATLVIAQCVKVA</sequence>
<comment type="caution">
    <text evidence="3">The sequence shown here is derived from an EMBL/GenBank/DDBJ whole genome shotgun (WGS) entry which is preliminary data.</text>
</comment>
<name>A0ABR2SEP4_9ROSI</name>
<dbReference type="PANTHER" id="PTHR31351">
    <property type="entry name" value="EXPRESSED PROTEIN"/>
    <property type="match status" value="1"/>
</dbReference>
<dbReference type="Proteomes" id="UP001396334">
    <property type="component" value="Unassembled WGS sequence"/>
</dbReference>
<evidence type="ECO:0000313" key="3">
    <source>
        <dbReference type="EMBL" id="KAK9023726.1"/>
    </source>
</evidence>